<feature type="transmembrane region" description="Helical" evidence="1">
    <location>
        <begin position="30"/>
        <end position="46"/>
    </location>
</feature>
<evidence type="ECO:0000256" key="1">
    <source>
        <dbReference type="SAM" id="Phobius"/>
    </source>
</evidence>
<evidence type="ECO:0000313" key="3">
    <source>
        <dbReference type="Proteomes" id="UP000494206"/>
    </source>
</evidence>
<reference evidence="2 3" key="1">
    <citation type="submission" date="2020-04" db="EMBL/GenBank/DDBJ databases">
        <authorList>
            <person name="Laetsch R D."/>
            <person name="Stevens L."/>
            <person name="Kumar S."/>
            <person name="Blaxter L. M."/>
        </authorList>
    </citation>
    <scope>NUCLEOTIDE SEQUENCE [LARGE SCALE GENOMIC DNA]</scope>
</reference>
<organism evidence="2 3">
    <name type="scientific">Caenorhabditis bovis</name>
    <dbReference type="NCBI Taxonomy" id="2654633"/>
    <lineage>
        <taxon>Eukaryota</taxon>
        <taxon>Metazoa</taxon>
        <taxon>Ecdysozoa</taxon>
        <taxon>Nematoda</taxon>
        <taxon>Chromadorea</taxon>
        <taxon>Rhabditida</taxon>
        <taxon>Rhabditina</taxon>
        <taxon>Rhabditomorpha</taxon>
        <taxon>Rhabditoidea</taxon>
        <taxon>Rhabditidae</taxon>
        <taxon>Peloderinae</taxon>
        <taxon>Caenorhabditis</taxon>
    </lineage>
</organism>
<keyword evidence="1" id="KW-0812">Transmembrane</keyword>
<evidence type="ECO:0000313" key="2">
    <source>
        <dbReference type="EMBL" id="CAB3401081.1"/>
    </source>
</evidence>
<feature type="transmembrane region" description="Helical" evidence="1">
    <location>
        <begin position="181"/>
        <end position="201"/>
    </location>
</feature>
<dbReference type="OrthoDB" id="5873812at2759"/>
<keyword evidence="3" id="KW-1185">Reference proteome</keyword>
<feature type="transmembrane region" description="Helical" evidence="1">
    <location>
        <begin position="145"/>
        <end position="161"/>
    </location>
</feature>
<keyword evidence="1" id="KW-0472">Membrane</keyword>
<proteinExistence type="predicted"/>
<dbReference type="Proteomes" id="UP000494206">
    <property type="component" value="Unassembled WGS sequence"/>
</dbReference>
<dbReference type="AlphaFoldDB" id="A0A8S1ET30"/>
<dbReference type="EMBL" id="CADEPM010000002">
    <property type="protein sequence ID" value="CAB3401081.1"/>
    <property type="molecule type" value="Genomic_DNA"/>
</dbReference>
<comment type="caution">
    <text evidence="2">The sequence shown here is derived from an EMBL/GenBank/DDBJ whole genome shotgun (WGS) entry which is preliminary data.</text>
</comment>
<gene>
    <name evidence="2" type="ORF">CBOVIS_LOCUS3882</name>
</gene>
<accession>A0A8S1ET30</accession>
<protein>
    <submittedName>
        <fullName evidence="2">Uncharacterized protein</fullName>
    </submittedName>
</protein>
<name>A0A8S1ET30_9PELO</name>
<feature type="transmembrane region" description="Helical" evidence="1">
    <location>
        <begin position="109"/>
        <end position="133"/>
    </location>
</feature>
<sequence length="335" mass="37197">MVSAHLMLYLIGLTGTFQLISGVFTHSGLLQMSMASSLFSLICLIEKMGQYQSSGTTLLFRAGALVVYIAMLFINFSHCLEEISDFGNLQVSSNETSGDHTHGRVNQSLMIILLSISSNACDFIFKSVFCFFIPPMAIQAAWKNFIVLALPSISIIAIFVFEKLCDHDVLDLWVSHHLDPLIAVVLTLISYSIIIPSLICLKPYLLADNPPLTQFDISAIESTLKQELPSLVNFSHVHASLEWPKSFKVTMKAQLKISKTDPTWVSKAADSFKACKERVHDLVKKAGANKVVVEPIFVDPEEDLDERNQTICIDRRCHANDVGCCTVRQQSTVIP</sequence>
<feature type="transmembrane region" description="Helical" evidence="1">
    <location>
        <begin position="58"/>
        <end position="76"/>
    </location>
</feature>
<keyword evidence="1" id="KW-1133">Transmembrane helix</keyword>